<comment type="caution">
    <text evidence="1">The sequence shown here is derived from an EMBL/GenBank/DDBJ whole genome shotgun (WGS) entry which is preliminary data.</text>
</comment>
<gene>
    <name evidence="1" type="ORF">GDO81_013981</name>
</gene>
<protein>
    <submittedName>
        <fullName evidence="1">Uncharacterized protein</fullName>
    </submittedName>
</protein>
<sequence>MTTEPSAGLSSGFGRSRTRNPVCLYWVSSSFIIQVPWPQCRKYTTLLSVLAIRLTFNCPVTSYRRPFFAKVNSRGGMG</sequence>
<dbReference type="Proteomes" id="UP000824782">
    <property type="component" value="Unassembled WGS sequence"/>
</dbReference>
<evidence type="ECO:0000313" key="2">
    <source>
        <dbReference type="Proteomes" id="UP000824782"/>
    </source>
</evidence>
<dbReference type="AlphaFoldDB" id="A0AAV7B782"/>
<proteinExistence type="predicted"/>
<name>A0AAV7B782_ENGPU</name>
<dbReference type="EMBL" id="WNYA01000006">
    <property type="protein sequence ID" value="KAG8568399.1"/>
    <property type="molecule type" value="Genomic_DNA"/>
</dbReference>
<accession>A0AAV7B782</accession>
<evidence type="ECO:0000313" key="1">
    <source>
        <dbReference type="EMBL" id="KAG8568399.1"/>
    </source>
</evidence>
<reference evidence="1" key="1">
    <citation type="thesis" date="2020" institute="ProQuest LLC" country="789 East Eisenhower Parkway, Ann Arbor, MI, USA">
        <title>Comparative Genomics and Chromosome Evolution.</title>
        <authorList>
            <person name="Mudd A.B."/>
        </authorList>
    </citation>
    <scope>NUCLEOTIDE SEQUENCE</scope>
    <source>
        <strain evidence="1">237g6f4</strain>
        <tissue evidence="1">Blood</tissue>
    </source>
</reference>
<keyword evidence="2" id="KW-1185">Reference proteome</keyword>
<organism evidence="1 2">
    <name type="scientific">Engystomops pustulosus</name>
    <name type="common">Tungara frog</name>
    <name type="synonym">Physalaemus pustulosus</name>
    <dbReference type="NCBI Taxonomy" id="76066"/>
    <lineage>
        <taxon>Eukaryota</taxon>
        <taxon>Metazoa</taxon>
        <taxon>Chordata</taxon>
        <taxon>Craniata</taxon>
        <taxon>Vertebrata</taxon>
        <taxon>Euteleostomi</taxon>
        <taxon>Amphibia</taxon>
        <taxon>Batrachia</taxon>
        <taxon>Anura</taxon>
        <taxon>Neobatrachia</taxon>
        <taxon>Hyloidea</taxon>
        <taxon>Leptodactylidae</taxon>
        <taxon>Leiuperinae</taxon>
        <taxon>Engystomops</taxon>
    </lineage>
</organism>